<accession>A0ABS2PAG0</accession>
<dbReference type="Proteomes" id="UP000741863">
    <property type="component" value="Unassembled WGS sequence"/>
</dbReference>
<keyword evidence="2" id="KW-1133">Transmembrane helix</keyword>
<feature type="compositionally biased region" description="Basic and acidic residues" evidence="1">
    <location>
        <begin position="7"/>
        <end position="23"/>
    </location>
</feature>
<organism evidence="3 4">
    <name type="scientific">Geomicrobium sediminis</name>
    <dbReference type="NCBI Taxonomy" id="1347788"/>
    <lineage>
        <taxon>Bacteria</taxon>
        <taxon>Bacillati</taxon>
        <taxon>Bacillota</taxon>
        <taxon>Bacilli</taxon>
        <taxon>Bacillales</taxon>
        <taxon>Geomicrobium</taxon>
    </lineage>
</organism>
<dbReference type="EMBL" id="JAFBEC010000003">
    <property type="protein sequence ID" value="MBM7632379.1"/>
    <property type="molecule type" value="Genomic_DNA"/>
</dbReference>
<feature type="transmembrane region" description="Helical" evidence="2">
    <location>
        <begin position="38"/>
        <end position="59"/>
    </location>
</feature>
<name>A0ABS2PAG0_9BACL</name>
<evidence type="ECO:0000256" key="1">
    <source>
        <dbReference type="SAM" id="MobiDB-lite"/>
    </source>
</evidence>
<proteinExistence type="predicted"/>
<comment type="caution">
    <text evidence="3">The sequence shown here is derived from an EMBL/GenBank/DDBJ whole genome shotgun (WGS) entry which is preliminary data.</text>
</comment>
<reference evidence="3 4" key="1">
    <citation type="submission" date="2021-01" db="EMBL/GenBank/DDBJ databases">
        <title>Genomic Encyclopedia of Type Strains, Phase IV (KMG-IV): sequencing the most valuable type-strain genomes for metagenomic binning, comparative biology and taxonomic classification.</title>
        <authorList>
            <person name="Goeker M."/>
        </authorList>
    </citation>
    <scope>NUCLEOTIDE SEQUENCE [LARGE SCALE GENOMIC DNA]</scope>
    <source>
        <strain evidence="3 4">DSM 25540</strain>
    </source>
</reference>
<feature type="region of interest" description="Disordered" evidence="1">
    <location>
        <begin position="1"/>
        <end position="23"/>
    </location>
</feature>
<protein>
    <submittedName>
        <fullName evidence="3">Uncharacterized protein</fullName>
    </submittedName>
</protein>
<evidence type="ECO:0000313" key="3">
    <source>
        <dbReference type="EMBL" id="MBM7632379.1"/>
    </source>
</evidence>
<keyword evidence="2" id="KW-0812">Transmembrane</keyword>
<evidence type="ECO:0000256" key="2">
    <source>
        <dbReference type="SAM" id="Phobius"/>
    </source>
</evidence>
<evidence type="ECO:0000313" key="4">
    <source>
        <dbReference type="Proteomes" id="UP000741863"/>
    </source>
</evidence>
<keyword evidence="4" id="KW-1185">Reference proteome</keyword>
<gene>
    <name evidence="3" type="ORF">JOD17_001472</name>
</gene>
<dbReference type="RefSeq" id="WP_204696562.1">
    <property type="nucleotide sequence ID" value="NZ_JAFBEC010000003.1"/>
</dbReference>
<keyword evidence="2" id="KW-0472">Membrane</keyword>
<sequence length="60" mass="6879">MTNNSDYHSKRNEPKEKIGESVDKGIVGRPETFAQGSCLSRVFTLAFIIVLCIILFYFFF</sequence>